<dbReference type="PRINTS" id="PR00385">
    <property type="entry name" value="P450"/>
</dbReference>
<evidence type="ECO:0000256" key="6">
    <source>
        <dbReference type="RuleBase" id="RU000461"/>
    </source>
</evidence>
<evidence type="ECO:0000256" key="3">
    <source>
        <dbReference type="ARBA" id="ARBA00023002"/>
    </source>
</evidence>
<dbReference type="PANTHER" id="PTHR46300">
    <property type="entry name" value="P450, PUTATIVE (EUROFUNG)-RELATED-RELATED"/>
    <property type="match status" value="1"/>
</dbReference>
<keyword evidence="3 6" id="KW-0560">Oxidoreductase</keyword>
<gene>
    <name evidence="7" type="ORF">PMG11_09902</name>
</gene>
<dbReference type="InterPro" id="IPR001128">
    <property type="entry name" value="Cyt_P450"/>
</dbReference>
<dbReference type="Gene3D" id="1.10.630.10">
    <property type="entry name" value="Cytochrome P450"/>
    <property type="match status" value="1"/>
</dbReference>
<name>A0A0F7U239_PENBI</name>
<feature type="binding site" description="axial binding residue" evidence="5">
    <location>
        <position position="430"/>
    </location>
    <ligand>
        <name>heme</name>
        <dbReference type="ChEBI" id="CHEBI:30413"/>
    </ligand>
    <ligandPart>
        <name>Fe</name>
        <dbReference type="ChEBI" id="CHEBI:18248"/>
    </ligandPart>
</feature>
<dbReference type="CDD" id="cd11065">
    <property type="entry name" value="CYP64-like"/>
    <property type="match status" value="1"/>
</dbReference>
<dbReference type="InterPro" id="IPR017972">
    <property type="entry name" value="Cyt_P450_CS"/>
</dbReference>
<dbReference type="GO" id="GO:0043386">
    <property type="term" value="P:mycotoxin biosynthetic process"/>
    <property type="evidence" value="ECO:0007669"/>
    <property type="project" value="UniProtKB-ARBA"/>
</dbReference>
<dbReference type="SUPFAM" id="SSF48264">
    <property type="entry name" value="Cytochrome P450"/>
    <property type="match status" value="1"/>
</dbReference>
<protein>
    <recommendedName>
        <fullName evidence="9">O-methylsterigmatocystin oxidoreductase</fullName>
    </recommendedName>
</protein>
<reference evidence="8" key="1">
    <citation type="journal article" date="2015" name="Genome Announc.">
        <title>Draft genome sequence of the fungus Penicillium brasilianum MG11.</title>
        <authorList>
            <person name="Horn F."/>
            <person name="Linde J."/>
            <person name="Mattern D.J."/>
            <person name="Walther G."/>
            <person name="Guthke R."/>
            <person name="Brakhage A.A."/>
            <person name="Valiante V."/>
        </authorList>
    </citation>
    <scope>NUCLEOTIDE SEQUENCE [LARGE SCALE GENOMIC DNA]</scope>
    <source>
        <strain evidence="8">MG11</strain>
    </source>
</reference>
<dbReference type="AlphaFoldDB" id="A0A0F7U239"/>
<keyword evidence="6" id="KW-0503">Monooxygenase</keyword>
<dbReference type="InterPro" id="IPR036396">
    <property type="entry name" value="Cyt_P450_sf"/>
</dbReference>
<evidence type="ECO:0000313" key="7">
    <source>
        <dbReference type="EMBL" id="CEJ61367.1"/>
    </source>
</evidence>
<keyword evidence="8" id="KW-1185">Reference proteome</keyword>
<dbReference type="PROSITE" id="PS00086">
    <property type="entry name" value="CYTOCHROME_P450"/>
    <property type="match status" value="1"/>
</dbReference>
<dbReference type="GO" id="GO:0020037">
    <property type="term" value="F:heme binding"/>
    <property type="evidence" value="ECO:0007669"/>
    <property type="project" value="InterPro"/>
</dbReference>
<dbReference type="PRINTS" id="PR00463">
    <property type="entry name" value="EP450I"/>
</dbReference>
<dbReference type="GO" id="GO:0004497">
    <property type="term" value="F:monooxygenase activity"/>
    <property type="evidence" value="ECO:0007669"/>
    <property type="project" value="UniProtKB-KW"/>
</dbReference>
<dbReference type="PANTHER" id="PTHR46300:SF12">
    <property type="entry name" value="P450, PUTATIVE (EUROFUNG)-RELATED"/>
    <property type="match status" value="1"/>
</dbReference>
<dbReference type="InterPro" id="IPR002401">
    <property type="entry name" value="Cyt_P450_E_grp-I"/>
</dbReference>
<evidence type="ECO:0000256" key="2">
    <source>
        <dbReference type="ARBA" id="ARBA00022723"/>
    </source>
</evidence>
<keyword evidence="4 5" id="KW-0408">Iron</keyword>
<evidence type="ECO:0000256" key="4">
    <source>
        <dbReference type="ARBA" id="ARBA00023004"/>
    </source>
</evidence>
<dbReference type="Pfam" id="PF00067">
    <property type="entry name" value="p450"/>
    <property type="match status" value="1"/>
</dbReference>
<comment type="similarity">
    <text evidence="1 6">Belongs to the cytochrome P450 family.</text>
</comment>
<dbReference type="EMBL" id="CDHK01000010">
    <property type="protein sequence ID" value="CEJ61367.1"/>
    <property type="molecule type" value="Genomic_DNA"/>
</dbReference>
<evidence type="ECO:0008006" key="9">
    <source>
        <dbReference type="Google" id="ProtNLM"/>
    </source>
</evidence>
<evidence type="ECO:0000256" key="1">
    <source>
        <dbReference type="ARBA" id="ARBA00010617"/>
    </source>
</evidence>
<dbReference type="GO" id="GO:0016705">
    <property type="term" value="F:oxidoreductase activity, acting on paired donors, with incorporation or reduction of molecular oxygen"/>
    <property type="evidence" value="ECO:0007669"/>
    <property type="project" value="InterPro"/>
</dbReference>
<evidence type="ECO:0000313" key="8">
    <source>
        <dbReference type="Proteomes" id="UP000042958"/>
    </source>
</evidence>
<comment type="cofactor">
    <cofactor evidence="5">
        <name>heme</name>
        <dbReference type="ChEBI" id="CHEBI:30413"/>
    </cofactor>
</comment>
<dbReference type="GO" id="GO:0005506">
    <property type="term" value="F:iron ion binding"/>
    <property type="evidence" value="ECO:0007669"/>
    <property type="project" value="InterPro"/>
</dbReference>
<dbReference type="InterPro" id="IPR050364">
    <property type="entry name" value="Cytochrome_P450_fung"/>
</dbReference>
<evidence type="ECO:0000256" key="5">
    <source>
        <dbReference type="PIRSR" id="PIRSR602401-1"/>
    </source>
</evidence>
<dbReference type="OrthoDB" id="2789670at2759"/>
<accession>A0A0F7U239</accession>
<keyword evidence="2 5" id="KW-0479">Metal-binding</keyword>
<keyword evidence="5 6" id="KW-0349">Heme</keyword>
<proteinExistence type="inferred from homology"/>
<sequence length="523" mass="58242">MTSLSIAILSLDKRLPGPLPPGPRPKPILGNITDLPPKGEREWVHWMKHKELYGPISSLQVLGQTIVIANALEPAVDLLNKRSVIHSSRPRMVFASELVGWEDGIIFQGYTERFRAYRKAFQPSIGSESAAMQFNSIQEREVHRFLLRVLREPNDFLQHIKTKAGAIILNIAYGYNIDPFGCDHLVHITNEALDNFVQAAAPGVWMVDIIPALKHIPAWLPGAGFQRIAQAWREQRTGIADRPYAFVKARMASGKYKPSYLSNIFETQGVPKPGSEEELIAKWSAASLYTGGADTTVSSVTCFFLAMALYPDVQRRAQDEIDRVLGPGRLPKVADRSRLPYINAVVKEVLRWHPVGPMGVPHMSTEDDVWGDYFIPKGSIIMPNIWAMMHDPKIFSDPMTFNPERFLGKEGHIPEMDPHSIAFGFGRRICPGRFLADNTVYLSVAQTLAVFNISHAVQDGIAITESPKFEPGVISHPAPFQCSITVRGPSQEAIILSVEQEHPWEPSDASELKNVAYTTDIAV</sequence>
<dbReference type="Proteomes" id="UP000042958">
    <property type="component" value="Unassembled WGS sequence"/>
</dbReference>
<organism evidence="7 8">
    <name type="scientific">Penicillium brasilianum</name>
    <dbReference type="NCBI Taxonomy" id="104259"/>
    <lineage>
        <taxon>Eukaryota</taxon>
        <taxon>Fungi</taxon>
        <taxon>Dikarya</taxon>
        <taxon>Ascomycota</taxon>
        <taxon>Pezizomycotina</taxon>
        <taxon>Eurotiomycetes</taxon>
        <taxon>Eurotiomycetidae</taxon>
        <taxon>Eurotiales</taxon>
        <taxon>Aspergillaceae</taxon>
        <taxon>Penicillium</taxon>
    </lineage>
</organism>
<dbReference type="STRING" id="104259.A0A0F7U239"/>